<name>A0A915I7H6_ROMCU</name>
<protein>
    <submittedName>
        <fullName evidence="3">Uncharacterized protein</fullName>
    </submittedName>
</protein>
<proteinExistence type="predicted"/>
<feature type="compositionally biased region" description="Polar residues" evidence="1">
    <location>
        <begin position="62"/>
        <end position="73"/>
    </location>
</feature>
<keyword evidence="2" id="KW-1185">Reference proteome</keyword>
<evidence type="ECO:0000313" key="2">
    <source>
        <dbReference type="Proteomes" id="UP000887565"/>
    </source>
</evidence>
<sequence length="73" mass="8152">MSAPLVVHFVDLHGNFPMGLCHQQGAHWLTSVKWIDHGVVLWVKGDCSADIRKPANEGVQGGYTQAEEQNQRR</sequence>
<dbReference type="AlphaFoldDB" id="A0A915I7H6"/>
<feature type="region of interest" description="Disordered" evidence="1">
    <location>
        <begin position="52"/>
        <end position="73"/>
    </location>
</feature>
<evidence type="ECO:0000313" key="3">
    <source>
        <dbReference type="WBParaSite" id="nRc.2.0.1.t10105-RA"/>
    </source>
</evidence>
<evidence type="ECO:0000256" key="1">
    <source>
        <dbReference type="SAM" id="MobiDB-lite"/>
    </source>
</evidence>
<dbReference type="WBParaSite" id="nRc.2.0.1.t10105-RA">
    <property type="protein sequence ID" value="nRc.2.0.1.t10105-RA"/>
    <property type="gene ID" value="nRc.2.0.1.g10105"/>
</dbReference>
<reference evidence="3" key="1">
    <citation type="submission" date="2022-11" db="UniProtKB">
        <authorList>
            <consortium name="WormBaseParasite"/>
        </authorList>
    </citation>
    <scope>IDENTIFICATION</scope>
</reference>
<accession>A0A915I7H6</accession>
<organism evidence="2 3">
    <name type="scientific">Romanomermis culicivorax</name>
    <name type="common">Nematode worm</name>
    <dbReference type="NCBI Taxonomy" id="13658"/>
    <lineage>
        <taxon>Eukaryota</taxon>
        <taxon>Metazoa</taxon>
        <taxon>Ecdysozoa</taxon>
        <taxon>Nematoda</taxon>
        <taxon>Enoplea</taxon>
        <taxon>Dorylaimia</taxon>
        <taxon>Mermithida</taxon>
        <taxon>Mermithoidea</taxon>
        <taxon>Mermithidae</taxon>
        <taxon>Romanomermis</taxon>
    </lineage>
</organism>
<dbReference type="Proteomes" id="UP000887565">
    <property type="component" value="Unplaced"/>
</dbReference>